<feature type="compositionally biased region" description="Low complexity" evidence="1">
    <location>
        <begin position="192"/>
        <end position="207"/>
    </location>
</feature>
<evidence type="ECO:0000313" key="3">
    <source>
        <dbReference type="EMBL" id="KAK7053011.1"/>
    </source>
</evidence>
<feature type="region of interest" description="Disordered" evidence="1">
    <location>
        <begin position="84"/>
        <end position="109"/>
    </location>
</feature>
<proteinExistence type="predicted"/>
<feature type="compositionally biased region" description="Polar residues" evidence="1">
    <location>
        <begin position="1"/>
        <end position="18"/>
    </location>
</feature>
<keyword evidence="4" id="KW-1185">Reference proteome</keyword>
<feature type="compositionally biased region" description="Basic and acidic residues" evidence="1">
    <location>
        <begin position="95"/>
        <end position="104"/>
    </location>
</feature>
<protein>
    <recommendedName>
        <fullName evidence="2">C2 NT-type domain-containing protein</fullName>
    </recommendedName>
</protein>
<feature type="compositionally biased region" description="Polar residues" evidence="1">
    <location>
        <begin position="578"/>
        <end position="587"/>
    </location>
</feature>
<feature type="region of interest" description="Disordered" evidence="1">
    <location>
        <begin position="521"/>
        <end position="636"/>
    </location>
</feature>
<dbReference type="EMBL" id="JAYKXP010000011">
    <property type="protein sequence ID" value="KAK7053011.1"/>
    <property type="molecule type" value="Genomic_DNA"/>
</dbReference>
<dbReference type="InterPro" id="IPR019448">
    <property type="entry name" value="NT-C2"/>
</dbReference>
<evidence type="ECO:0000313" key="4">
    <source>
        <dbReference type="Proteomes" id="UP001383192"/>
    </source>
</evidence>
<dbReference type="InterPro" id="IPR039931">
    <property type="entry name" value="EEIG1/2-like"/>
</dbReference>
<dbReference type="PROSITE" id="PS51840">
    <property type="entry name" value="C2_NT"/>
    <property type="match status" value="1"/>
</dbReference>
<dbReference type="AlphaFoldDB" id="A0AAW0DQ66"/>
<accession>A0AAW0DQ66</accession>
<feature type="compositionally biased region" description="Basic and acidic residues" evidence="1">
    <location>
        <begin position="521"/>
        <end position="549"/>
    </location>
</feature>
<feature type="domain" description="C2 NT-type" evidence="2">
    <location>
        <begin position="42"/>
        <end position="310"/>
    </location>
</feature>
<dbReference type="Pfam" id="PF10358">
    <property type="entry name" value="NT-C2"/>
    <property type="match status" value="1"/>
</dbReference>
<feature type="compositionally biased region" description="Gly residues" evidence="1">
    <location>
        <begin position="404"/>
        <end position="414"/>
    </location>
</feature>
<feature type="compositionally biased region" description="Basic and acidic residues" evidence="1">
    <location>
        <begin position="588"/>
        <end position="605"/>
    </location>
</feature>
<dbReference type="Proteomes" id="UP001383192">
    <property type="component" value="Unassembled WGS sequence"/>
</dbReference>
<evidence type="ECO:0000256" key="1">
    <source>
        <dbReference type="SAM" id="MobiDB-lite"/>
    </source>
</evidence>
<sequence>MPHSTVNTSQAHGTTSRAPKQAQDKTHHHHAEPHTHGLRAHLHHLLPRHALFHVHVQIHQISSVPLVHGQFGVRWKFRRVKSSAGAPVPKRKTKDVKGKGKVVDDNGSIGSAEASLASSMVSMSDSYQQIPSVVISGEKSPSPHIHSMPTLPILTPTTSQDSSRTSLSQPSSTSSVAITPTSSVSPPATEQSSPTSSTNGSTNATYSPGRGHTPFYKLTDHAVKWEHSLNVLVKMDIDRETSELQPNELKLVVMQRVIAGDPDAPHNPRLGAVYLNLAEYAGVGEPVTRRYLLRESKTNATLKLTTEVTYISGDSNYHAPPLPKGEIMNGVAGLLDNDVYRTRPQALELWGPYYNKEELEMDLLGGASIPDPNNPHSKHRRKKGARSRSRVREDDSSNEHTHGNGNGNANGNGNGHANPRVAYSIATHDDSDDEQAYHDATSDSDYDSDDNRYEVPFDVSRLPLAYGPKTTEILIEAIFNPVKVVKPHGRLEKERESPFEVFVDADEEKARKEHIRQVKMDRKRERDALASSVEHQHEGAGDRDRERTIGRWNGFGFGSRSCSGQGNQSEVASVYSMEDSSSIGHHTNSTEEHSTGSQEHDDTRGRSAGVKAWWARKMTPANGQTSRPGTPARHPS</sequence>
<feature type="region of interest" description="Disordered" evidence="1">
    <location>
        <begin position="365"/>
        <end position="452"/>
    </location>
</feature>
<reference evidence="3 4" key="1">
    <citation type="submission" date="2024-01" db="EMBL/GenBank/DDBJ databases">
        <title>A draft genome for a cacao thread blight-causing isolate of Paramarasmius palmivorus.</title>
        <authorList>
            <person name="Baruah I.K."/>
            <person name="Bukari Y."/>
            <person name="Amoako-Attah I."/>
            <person name="Meinhardt L.W."/>
            <person name="Bailey B.A."/>
            <person name="Cohen S.P."/>
        </authorList>
    </citation>
    <scope>NUCLEOTIDE SEQUENCE [LARGE SCALE GENOMIC DNA]</scope>
    <source>
        <strain evidence="3 4">GH-12</strain>
    </source>
</reference>
<dbReference type="PANTHER" id="PTHR21456:SF1">
    <property type="entry name" value="C2 NT-TYPE DOMAIN-CONTAINING PROTEIN"/>
    <property type="match status" value="1"/>
</dbReference>
<feature type="compositionally biased region" description="Basic residues" evidence="1">
    <location>
        <begin position="26"/>
        <end position="37"/>
    </location>
</feature>
<name>A0AAW0DQ66_9AGAR</name>
<feature type="compositionally biased region" description="Basic and acidic residues" evidence="1">
    <location>
        <begin position="390"/>
        <end position="402"/>
    </location>
</feature>
<gene>
    <name evidence="3" type="ORF">VNI00_004332</name>
</gene>
<feature type="compositionally biased region" description="Basic residues" evidence="1">
    <location>
        <begin position="376"/>
        <end position="389"/>
    </location>
</feature>
<evidence type="ECO:0000259" key="2">
    <source>
        <dbReference type="PROSITE" id="PS51840"/>
    </source>
</evidence>
<feature type="compositionally biased region" description="Polar residues" evidence="1">
    <location>
        <begin position="176"/>
        <end position="191"/>
    </location>
</feature>
<feature type="compositionally biased region" description="Low complexity" evidence="1">
    <location>
        <begin position="157"/>
        <end position="175"/>
    </location>
</feature>
<comment type="caution">
    <text evidence="3">The sequence shown here is derived from an EMBL/GenBank/DDBJ whole genome shotgun (WGS) entry which is preliminary data.</text>
</comment>
<feature type="compositionally biased region" description="Polar residues" evidence="1">
    <location>
        <begin position="560"/>
        <end position="571"/>
    </location>
</feature>
<organism evidence="3 4">
    <name type="scientific">Paramarasmius palmivorus</name>
    <dbReference type="NCBI Taxonomy" id="297713"/>
    <lineage>
        <taxon>Eukaryota</taxon>
        <taxon>Fungi</taxon>
        <taxon>Dikarya</taxon>
        <taxon>Basidiomycota</taxon>
        <taxon>Agaricomycotina</taxon>
        <taxon>Agaricomycetes</taxon>
        <taxon>Agaricomycetidae</taxon>
        <taxon>Agaricales</taxon>
        <taxon>Marasmiineae</taxon>
        <taxon>Marasmiaceae</taxon>
        <taxon>Paramarasmius</taxon>
    </lineage>
</organism>
<feature type="region of interest" description="Disordered" evidence="1">
    <location>
        <begin position="1"/>
        <end position="37"/>
    </location>
</feature>
<feature type="region of interest" description="Disordered" evidence="1">
    <location>
        <begin position="136"/>
        <end position="212"/>
    </location>
</feature>
<dbReference type="PANTHER" id="PTHR21456">
    <property type="entry name" value="FAMILY WITH SEQUENCE SIMILARITY 102"/>
    <property type="match status" value="1"/>
</dbReference>